<keyword evidence="3" id="KW-1185">Reference proteome</keyword>
<feature type="transmembrane region" description="Helical" evidence="1">
    <location>
        <begin position="6"/>
        <end position="29"/>
    </location>
</feature>
<evidence type="ECO:0000313" key="2">
    <source>
        <dbReference type="EMBL" id="SOS20954.1"/>
    </source>
</evidence>
<keyword evidence="1" id="KW-0812">Transmembrane</keyword>
<evidence type="ECO:0000256" key="1">
    <source>
        <dbReference type="SAM" id="Phobius"/>
    </source>
</evidence>
<organism evidence="2 3">
    <name type="scientific">Pseudomonas cerasi</name>
    <dbReference type="NCBI Taxonomy" id="1583341"/>
    <lineage>
        <taxon>Bacteria</taxon>
        <taxon>Pseudomonadati</taxon>
        <taxon>Pseudomonadota</taxon>
        <taxon>Gammaproteobacteria</taxon>
        <taxon>Pseudomonadales</taxon>
        <taxon>Pseudomonadaceae</taxon>
        <taxon>Pseudomonas</taxon>
    </lineage>
</organism>
<dbReference type="Proteomes" id="UP000239025">
    <property type="component" value="Chromosome 1"/>
</dbReference>
<keyword evidence="1" id="KW-0472">Membrane</keyword>
<reference evidence="3" key="1">
    <citation type="submission" date="2017-11" db="EMBL/GenBank/DDBJ databases">
        <authorList>
            <person name="Blom J."/>
        </authorList>
    </citation>
    <scope>NUCLEOTIDE SEQUENCE [LARGE SCALE GENOMIC DNA]</scope>
</reference>
<dbReference type="AlphaFoldDB" id="A0A2K4VB97"/>
<proteinExistence type="predicted"/>
<evidence type="ECO:0000313" key="3">
    <source>
        <dbReference type="Proteomes" id="UP000239025"/>
    </source>
</evidence>
<protein>
    <submittedName>
        <fullName evidence="2">Putative membrane protein</fullName>
    </submittedName>
</protein>
<keyword evidence="1" id="KW-1133">Transmembrane helix</keyword>
<dbReference type="EMBL" id="LT963395">
    <property type="protein sequence ID" value="SOS20954.1"/>
    <property type="molecule type" value="Genomic_DNA"/>
</dbReference>
<gene>
    <name evidence="2" type="ORF">PL963_02856</name>
</gene>
<sequence>MSLPMFVMAVLSSPVILAKVVVRIFRLFLLQ</sequence>
<name>A0A2K4VB97_9PSED</name>
<accession>A0A2K4VB97</accession>